<sequence length="560" mass="65528">MKKERLLILFSNERILLVAGVLIITMFFLPYVFCGENIQVPIFDNLDSNVVWAKMVLEQGGIFLPPGATVHQMMNGIPHSSVYGTYDISLVWFQLFGMFWGYVFNKYLMALVGFLGMYFLLKKHFLPQGTSPYIPVIVSVLFGLLPFWSYMATVSGVPMALLAFLNIKKGDIRPGNWLMLLIYGFYSSAVLTGFFLLLIMACLFLFDWIKNKKFNTYFFLSMAFLSLMYVVSHLPLFYSFFYDPDYVSHRSQFHTYGVNMKEVIRLIRHIFMNSDQYGHAISLHLFMLIPILLALVIMLKKKDVNKLFIGVLIFLLLTGIFYGVYESDKIARLINAMNRIFPIDMRRFYWLHPIAWSIVFAMSLYYINEKIKWGKWFVFAMLLIQLGYVIKEQPYLQNQSDPTYQKFYAEEQFNDISTFIGKDPSSYRVLSVWLNPAVSLYNGFYTLDGFSASYPLSYKIQFRKIIEKELDKTWNVFFDAWGSRCYAYTSEFGSNDLSYDNNLPEIQHLKFNYDVIKELGGQYILSAVKINTVNNPRLKLLKIFDNYETSHWTVYLYEVI</sequence>
<feature type="transmembrane region" description="Helical" evidence="1">
    <location>
        <begin position="133"/>
        <end position="165"/>
    </location>
</feature>
<reference evidence="3" key="1">
    <citation type="journal article" date="2019" name="Int. J. Syst. Evol. Microbiol.">
        <title>The Global Catalogue of Microorganisms (GCM) 10K type strain sequencing project: providing services to taxonomists for standard genome sequencing and annotation.</title>
        <authorList>
            <consortium name="The Broad Institute Genomics Platform"/>
            <consortium name="The Broad Institute Genome Sequencing Center for Infectious Disease"/>
            <person name="Wu L."/>
            <person name="Ma J."/>
        </authorList>
    </citation>
    <scope>NUCLEOTIDE SEQUENCE [LARGE SCALE GENOMIC DNA]</scope>
    <source>
        <strain evidence="3">CCUG 66188</strain>
    </source>
</reference>
<dbReference type="InterPro" id="IPR046107">
    <property type="entry name" value="DUF6044"/>
</dbReference>
<feature type="transmembrane region" description="Helical" evidence="1">
    <location>
        <begin position="348"/>
        <end position="366"/>
    </location>
</feature>
<evidence type="ECO:0000313" key="3">
    <source>
        <dbReference type="Proteomes" id="UP001596023"/>
    </source>
</evidence>
<dbReference type="Proteomes" id="UP001596023">
    <property type="component" value="Unassembled WGS sequence"/>
</dbReference>
<feature type="transmembrane region" description="Helical" evidence="1">
    <location>
        <begin position="99"/>
        <end position="121"/>
    </location>
</feature>
<feature type="transmembrane region" description="Helical" evidence="1">
    <location>
        <begin position="281"/>
        <end position="300"/>
    </location>
</feature>
<accession>A0ABV9KVL4</accession>
<keyword evidence="1" id="KW-1133">Transmembrane helix</keyword>
<evidence type="ECO:0000313" key="2">
    <source>
        <dbReference type="EMBL" id="MFC4674230.1"/>
    </source>
</evidence>
<feature type="transmembrane region" description="Helical" evidence="1">
    <location>
        <begin position="177"/>
        <end position="206"/>
    </location>
</feature>
<organism evidence="2 3">
    <name type="scientific">Dysgonomonas termitidis</name>
    <dbReference type="NCBI Taxonomy" id="1516126"/>
    <lineage>
        <taxon>Bacteria</taxon>
        <taxon>Pseudomonadati</taxon>
        <taxon>Bacteroidota</taxon>
        <taxon>Bacteroidia</taxon>
        <taxon>Bacteroidales</taxon>
        <taxon>Dysgonomonadaceae</taxon>
        <taxon>Dysgonomonas</taxon>
    </lineage>
</organism>
<dbReference type="Pfam" id="PF19510">
    <property type="entry name" value="DUF6044"/>
    <property type="match status" value="1"/>
</dbReference>
<keyword evidence="3" id="KW-1185">Reference proteome</keyword>
<dbReference type="RefSeq" id="WP_379996322.1">
    <property type="nucleotide sequence ID" value="NZ_JBHSGN010000071.1"/>
</dbReference>
<gene>
    <name evidence="2" type="ORF">ACFO6W_11025</name>
</gene>
<keyword evidence="1" id="KW-0812">Transmembrane</keyword>
<comment type="caution">
    <text evidence="2">The sequence shown here is derived from an EMBL/GenBank/DDBJ whole genome shotgun (WGS) entry which is preliminary data.</text>
</comment>
<evidence type="ECO:0000256" key="1">
    <source>
        <dbReference type="SAM" id="Phobius"/>
    </source>
</evidence>
<proteinExistence type="predicted"/>
<keyword evidence="1" id="KW-0472">Membrane</keyword>
<protein>
    <submittedName>
        <fullName evidence="2">DUF6044 family protein</fullName>
    </submittedName>
</protein>
<feature type="transmembrane region" description="Helical" evidence="1">
    <location>
        <begin position="307"/>
        <end position="325"/>
    </location>
</feature>
<dbReference type="EMBL" id="JBHSGN010000071">
    <property type="protein sequence ID" value="MFC4674230.1"/>
    <property type="molecule type" value="Genomic_DNA"/>
</dbReference>
<name>A0ABV9KVL4_9BACT</name>
<feature type="transmembrane region" description="Helical" evidence="1">
    <location>
        <begin position="15"/>
        <end position="33"/>
    </location>
</feature>
<feature type="transmembrane region" description="Helical" evidence="1">
    <location>
        <begin position="218"/>
        <end position="241"/>
    </location>
</feature>